<name>A0A7S1KV23_ALECA</name>
<dbReference type="EMBL" id="HBGE01000644">
    <property type="protein sequence ID" value="CAD9086832.1"/>
    <property type="molecule type" value="Transcribed_RNA"/>
</dbReference>
<organism evidence="2">
    <name type="scientific">Alexandrium catenella</name>
    <name type="common">Red tide dinoflagellate</name>
    <name type="synonym">Gonyaulax catenella</name>
    <dbReference type="NCBI Taxonomy" id="2925"/>
    <lineage>
        <taxon>Eukaryota</taxon>
        <taxon>Sar</taxon>
        <taxon>Alveolata</taxon>
        <taxon>Dinophyceae</taxon>
        <taxon>Gonyaulacales</taxon>
        <taxon>Pyrocystaceae</taxon>
        <taxon>Alexandrium</taxon>
    </lineage>
</organism>
<feature type="region of interest" description="Disordered" evidence="1">
    <location>
        <begin position="372"/>
        <end position="414"/>
    </location>
</feature>
<evidence type="ECO:0000313" key="2">
    <source>
        <dbReference type="EMBL" id="CAD9086832.1"/>
    </source>
</evidence>
<feature type="compositionally biased region" description="Low complexity" evidence="1">
    <location>
        <begin position="381"/>
        <end position="404"/>
    </location>
</feature>
<reference evidence="2" key="1">
    <citation type="submission" date="2021-01" db="EMBL/GenBank/DDBJ databases">
        <authorList>
            <person name="Corre E."/>
            <person name="Pelletier E."/>
            <person name="Niang G."/>
            <person name="Scheremetjew M."/>
            <person name="Finn R."/>
            <person name="Kale V."/>
            <person name="Holt S."/>
            <person name="Cochrane G."/>
            <person name="Meng A."/>
            <person name="Brown T."/>
            <person name="Cohen L."/>
        </authorList>
    </citation>
    <scope>NUCLEOTIDE SEQUENCE</scope>
    <source>
        <strain evidence="2">OF101</strain>
    </source>
</reference>
<evidence type="ECO:0000256" key="1">
    <source>
        <dbReference type="SAM" id="MobiDB-lite"/>
    </source>
</evidence>
<dbReference type="AlphaFoldDB" id="A0A7S1KV23"/>
<proteinExistence type="predicted"/>
<accession>A0A7S1KV23</accession>
<protein>
    <submittedName>
        <fullName evidence="2">Uncharacterized protein</fullName>
    </submittedName>
</protein>
<sequence length="569" mass="61739">MVLRHCGALCLRWDMAVDYIESLLRKQLIAAIGKEVSPADFAEYMCFHNRKLFADGYAPVPFCFAVRRSDLHAPEGTVSIEQEVTGPGGDSNVAAPIATLVARSASPQPMSFPLNASTNVRFGGERYLHAWLSHQFSGHSGSKLSLVSRARQFSSMLVLIGRIASASTFEPKYAAVVQNKDELTIPLDLSTIPTPKEFKDAIESLSPEQQAFAKAFRAMQLESTLFGVLVIQIKPQLEKVLKLPADSLTKEIKLTQDLMQLFIKYQIPSDLLSYEDGCDADGAAVVAPTPTEKLEAVKRHVQAMHEMIAKAQEEEVAERRAEAQYRAPEVRFADTRDDEADRGVRSRGAMTLKCRSAPKKGMVLGRSMMAGKGGMPPPPACAAAAAAPLASTPQTPTQQVPQQPGESGEAAAEDTAVDYTQVPKELDRRFELLDTDGALRPTIISPGETWTKRSQKALLAAPTTSTLQGSQKQEKDAAFDLLDALTKSGALPVDHAALHIVVAATHCFDKTVTETVVQDNTNPIDKVERSTLIMASTVHQKPVAALIRQAQYSRVSSTSPMLFVEDGAA</sequence>
<gene>
    <name evidence="2" type="ORF">ACAT0790_LOCUS406</name>
</gene>